<dbReference type="InterPro" id="IPR048365">
    <property type="entry name" value="TNP-like_RNaseH_N"/>
</dbReference>
<dbReference type="Pfam" id="PF21789">
    <property type="entry name" value="TNP-like_RNaseH_C"/>
    <property type="match status" value="1"/>
</dbReference>
<organism evidence="9">
    <name type="scientific">Drosophila bifasciata</name>
    <name type="common">Fruit fly</name>
    <dbReference type="NCBI Taxonomy" id="7218"/>
    <lineage>
        <taxon>Eukaryota</taxon>
        <taxon>Metazoa</taxon>
        <taxon>Ecdysozoa</taxon>
        <taxon>Arthropoda</taxon>
        <taxon>Hexapoda</taxon>
        <taxon>Insecta</taxon>
        <taxon>Pterygota</taxon>
        <taxon>Neoptera</taxon>
        <taxon>Endopterygota</taxon>
        <taxon>Diptera</taxon>
        <taxon>Brachycera</taxon>
        <taxon>Muscomorpha</taxon>
        <taxon>Ephydroidea</taxon>
        <taxon>Drosophilidae</taxon>
        <taxon>Drosophila</taxon>
        <taxon>Sophophora</taxon>
    </lineage>
</organism>
<reference evidence="9" key="1">
    <citation type="journal article" date="1990" name="J. Mol. Evol.">
        <title>P-related sequences in Drosophila bifasciata: a molecular clue to the understanding of P-element evolution in the genus Drosophila.</title>
        <authorList>
            <person name="Hagemann S."/>
            <person name="Miller W.J."/>
            <person name="Pinsker W."/>
        </authorList>
    </citation>
    <scope>NUCLEOTIDE SEQUENCE</scope>
    <source>
        <strain evidence="9">Italy</strain>
    </source>
</reference>
<reference evidence="9" key="2">
    <citation type="journal article" date="1992" name="Nucleic Acids Res.">
        <title>Identification of a complete P-element in the genome of Drosophila bifasciata.</title>
        <authorList>
            <person name="Hagemann S."/>
            <person name="Miller W.J."/>
            <person name="Pinsker W."/>
        </authorList>
    </citation>
    <scope>NUCLEOTIDE SEQUENCE</scope>
    <source>
        <strain evidence="9">Italy</strain>
    </source>
</reference>
<feature type="compositionally biased region" description="Basic and acidic residues" evidence="7">
    <location>
        <begin position="70"/>
        <end position="87"/>
    </location>
</feature>
<keyword evidence="1" id="KW-0479">Metal-binding</keyword>
<dbReference type="SMR" id="Q23845"/>
<dbReference type="SUPFAM" id="SSF57716">
    <property type="entry name" value="Glucocorticoid receptor-like (DNA-binding domain)"/>
    <property type="match status" value="1"/>
</dbReference>
<dbReference type="PROSITE" id="PS50950">
    <property type="entry name" value="ZF_THAP"/>
    <property type="match status" value="1"/>
</dbReference>
<sequence>MKYCKFCCKVVTAGVSLVHVPKCSVKRKLWEESLGCSLGGNSQICATHFNDSQWKSTENKGQANKRRRLNKDAIPTKEIEPEPENVKEGYTSSSTQTECCSLSKENKSLRQTIRAMEYDLQRLRSQLEESRQLEESLGKIFTETQIKILKNGGKRSTFTSDDISAAICLHTAGPRAYNHLYKKGFPLPSRTTLYRWLSDVEIKTGCLDVAIDLMENDAMDEADKLCVVAFDEMKVAAAFEYDSSADVIYEPSNYVQLAIVRGLKKSWKQPIFFDFSTRMDADTLNNIIRKLHTKGYPVVAIVSDLGSGNQRLWSELGVSESKTWFSHPTDEHLKIFVFSDTPHLIKLVRNHYVDSGLTLNGKKLTKTTVQQTLNHCTKSDVSILFKISENHLNVRSLDKQKVKLATQLFSNTTASSIRRCYSLGYDVENACETSDLFKLLNDWFDVFNSKLSTANCIQSTQPYGKQLEFQRDVLEKMTKIMSSEILGKSQKLPFQKGIIVNNASLDGLFLYLKDKYNMEYLLTSRLNQDIVENFFGAMRSRGGQFDHPTPLQFKYRLRKYLIAKNTELLRNTGNVEEDNTDSWLNLDFSSKNSENWENNPEDVEPEDDEQTIANNIPADIEMDELTEDAIEYVAGYVIKRLRTSDCVEQSSTFTYVDEVSHGGLIKPSDQFKNKLKELEKIFLHYTKENFKITKNLKEKLIIAAQNVELDKFVISFYFKIRIYFRVKYLNKKICIKNQKQRLLGNSKLLKMKL</sequence>
<dbReference type="Pfam" id="PF21787">
    <property type="entry name" value="TNP-like_RNaseH_N"/>
    <property type="match status" value="1"/>
</dbReference>
<gene>
    <name evidence="10" type="primary">T</name>
    <name evidence="9" type="synonym">transposase</name>
</gene>
<dbReference type="SMART" id="SM00692">
    <property type="entry name" value="DM3"/>
    <property type="match status" value="1"/>
</dbReference>
<keyword evidence="4 5" id="KW-0238">DNA-binding</keyword>
<dbReference type="Gene3D" id="6.20.210.20">
    <property type="entry name" value="THAP domain"/>
    <property type="match status" value="1"/>
</dbReference>
<dbReference type="InterPro" id="IPR038441">
    <property type="entry name" value="THAP_Znf_sf"/>
</dbReference>
<evidence type="ECO:0000313" key="10">
    <source>
        <dbReference type="FlyBase" id="FBgn0286361"/>
    </source>
</evidence>
<dbReference type="Pfam" id="PF21788">
    <property type="entry name" value="TNP-like_GBD"/>
    <property type="match status" value="1"/>
</dbReference>
<feature type="coiled-coil region" evidence="6">
    <location>
        <begin position="106"/>
        <end position="133"/>
    </location>
</feature>
<keyword evidence="3" id="KW-0862">Zinc</keyword>
<dbReference type="GO" id="GO:0008270">
    <property type="term" value="F:zinc ion binding"/>
    <property type="evidence" value="ECO:0007669"/>
    <property type="project" value="UniProtKB-KW"/>
</dbReference>
<proteinExistence type="predicted"/>
<dbReference type="InterPro" id="IPR048366">
    <property type="entry name" value="TNP-like_GBD"/>
</dbReference>
<evidence type="ECO:0000256" key="3">
    <source>
        <dbReference type="ARBA" id="ARBA00022833"/>
    </source>
</evidence>
<protein>
    <submittedName>
        <fullName evidence="9">Transposase protein</fullName>
    </submittedName>
</protein>
<keyword evidence="2 5" id="KW-0863">Zinc-finger</keyword>
<dbReference type="Pfam" id="PF12596">
    <property type="entry name" value="Tnp_P_element_C"/>
    <property type="match status" value="1"/>
</dbReference>
<evidence type="ECO:0000313" key="9">
    <source>
        <dbReference type="EMBL" id="CAA43305.1"/>
    </source>
</evidence>
<evidence type="ECO:0000256" key="5">
    <source>
        <dbReference type="PROSITE-ProRule" id="PRU00309"/>
    </source>
</evidence>
<dbReference type="InterPro" id="IPR022242">
    <property type="entry name" value="TNP-like_C"/>
</dbReference>
<dbReference type="PIR" id="S22802">
    <property type="entry name" value="S22802"/>
</dbReference>
<accession>Q23845</accession>
<dbReference type="Pfam" id="PF05485">
    <property type="entry name" value="THAP"/>
    <property type="match status" value="1"/>
</dbReference>
<evidence type="ECO:0000256" key="2">
    <source>
        <dbReference type="ARBA" id="ARBA00022771"/>
    </source>
</evidence>
<dbReference type="InterPro" id="IPR006612">
    <property type="entry name" value="THAP_Znf"/>
</dbReference>
<dbReference type="GO" id="GO:0003677">
    <property type="term" value="F:DNA binding"/>
    <property type="evidence" value="ECO:0007669"/>
    <property type="project" value="UniProtKB-UniRule"/>
</dbReference>
<dbReference type="PANTHER" id="PTHR47577:SF2">
    <property type="entry name" value="THAP DOMAIN CONTAINING 9"/>
    <property type="match status" value="1"/>
</dbReference>
<dbReference type="FlyBase" id="FBgn0286361">
    <property type="gene designation" value="Dbif\P-element_M\T"/>
</dbReference>
<name>Q23845_DROBF</name>
<feature type="region of interest" description="Disordered" evidence="7">
    <location>
        <begin position="56"/>
        <end position="92"/>
    </location>
</feature>
<dbReference type="PANTHER" id="PTHR47577">
    <property type="entry name" value="THAP DOMAIN-CONTAINING PROTEIN 6"/>
    <property type="match status" value="1"/>
</dbReference>
<dbReference type="EMBL" id="X60990">
    <property type="protein sequence ID" value="CAA43305.1"/>
    <property type="molecule type" value="Genomic_DNA"/>
</dbReference>
<dbReference type="AlphaFoldDB" id="Q23845"/>
<feature type="domain" description="THAP-type" evidence="8">
    <location>
        <begin position="1"/>
        <end position="78"/>
    </location>
</feature>
<evidence type="ECO:0000256" key="6">
    <source>
        <dbReference type="SAM" id="Coils"/>
    </source>
</evidence>
<dbReference type="SMART" id="SM00980">
    <property type="entry name" value="THAP"/>
    <property type="match status" value="1"/>
</dbReference>
<dbReference type="InterPro" id="IPR048367">
    <property type="entry name" value="TNP-like_RNaseH_C"/>
</dbReference>
<evidence type="ECO:0000256" key="1">
    <source>
        <dbReference type="ARBA" id="ARBA00022723"/>
    </source>
</evidence>
<evidence type="ECO:0000259" key="8">
    <source>
        <dbReference type="PROSITE" id="PS50950"/>
    </source>
</evidence>
<evidence type="ECO:0000256" key="7">
    <source>
        <dbReference type="SAM" id="MobiDB-lite"/>
    </source>
</evidence>
<evidence type="ECO:0000256" key="4">
    <source>
        <dbReference type="ARBA" id="ARBA00023125"/>
    </source>
</evidence>
<keyword evidence="6" id="KW-0175">Coiled coil</keyword>